<evidence type="ECO:0000313" key="1">
    <source>
        <dbReference type="EMBL" id="RZC58429.1"/>
    </source>
</evidence>
<dbReference type="Gramene" id="RZC58429">
    <property type="protein sequence ID" value="RZC58429"/>
    <property type="gene ID" value="C5167_005730"/>
</dbReference>
<keyword evidence="2" id="KW-1185">Reference proteome</keyword>
<evidence type="ECO:0000313" key="2">
    <source>
        <dbReference type="Proteomes" id="UP000316621"/>
    </source>
</evidence>
<reference evidence="1 2" key="1">
    <citation type="journal article" date="2018" name="Science">
        <title>The opium poppy genome and morphinan production.</title>
        <authorList>
            <person name="Guo L."/>
            <person name="Winzer T."/>
            <person name="Yang X."/>
            <person name="Li Y."/>
            <person name="Ning Z."/>
            <person name="He Z."/>
            <person name="Teodor R."/>
            <person name="Lu Y."/>
            <person name="Bowser T.A."/>
            <person name="Graham I.A."/>
            <person name="Ye K."/>
        </authorList>
    </citation>
    <scope>NUCLEOTIDE SEQUENCE [LARGE SCALE GENOMIC DNA]</scope>
    <source>
        <strain evidence="2">cv. HN1</strain>
        <tissue evidence="1">Leaves</tissue>
    </source>
</reference>
<dbReference type="EMBL" id="CM010718">
    <property type="protein sequence ID" value="RZC58429.1"/>
    <property type="molecule type" value="Genomic_DNA"/>
</dbReference>
<organism evidence="1 2">
    <name type="scientific">Papaver somniferum</name>
    <name type="common">Opium poppy</name>
    <dbReference type="NCBI Taxonomy" id="3469"/>
    <lineage>
        <taxon>Eukaryota</taxon>
        <taxon>Viridiplantae</taxon>
        <taxon>Streptophyta</taxon>
        <taxon>Embryophyta</taxon>
        <taxon>Tracheophyta</taxon>
        <taxon>Spermatophyta</taxon>
        <taxon>Magnoliopsida</taxon>
        <taxon>Ranunculales</taxon>
        <taxon>Papaveraceae</taxon>
        <taxon>Papaveroideae</taxon>
        <taxon>Papaver</taxon>
    </lineage>
</organism>
<sequence>MEDRLDISQVSPRYWYLVRRSTIYPDHRSFCMLPNPFLSSFMKLLYGTVIRSMLYIFWVSATGGEVECLYELFGGGLRHLSIKRNVVRCRCRNFFGNALIPYKGFTDAHALWMPPTYLWWSFIKDSAKLTSNFINKCTEKLKMTEVQCCATTGVRYLALVLLLLIRQSAQDSIAMQGPLWMD</sequence>
<gene>
    <name evidence="1" type="ORF">C5167_005730</name>
</gene>
<accession>A0A4Y7JF98</accession>
<dbReference type="AlphaFoldDB" id="A0A4Y7JF98"/>
<protein>
    <submittedName>
        <fullName evidence="1">Uncharacterized protein</fullName>
    </submittedName>
</protein>
<dbReference type="Proteomes" id="UP000316621">
    <property type="component" value="Chromosome 4"/>
</dbReference>
<proteinExistence type="predicted"/>
<name>A0A4Y7JF98_PAPSO</name>